<feature type="region of interest" description="Disordered" evidence="1">
    <location>
        <begin position="147"/>
        <end position="175"/>
    </location>
</feature>
<protein>
    <recommendedName>
        <fullName evidence="5">WSC domain-containing protein</fullName>
    </recommendedName>
</protein>
<evidence type="ECO:0000313" key="4">
    <source>
        <dbReference type="Proteomes" id="UP001321760"/>
    </source>
</evidence>
<dbReference type="EMBL" id="MU865958">
    <property type="protein sequence ID" value="KAK4446235.1"/>
    <property type="molecule type" value="Genomic_DNA"/>
</dbReference>
<evidence type="ECO:0008006" key="5">
    <source>
        <dbReference type="Google" id="ProtNLM"/>
    </source>
</evidence>
<sequence length="273" mass="28484">MITRFLLTLALVALVRGYVSQPLYLSNRARLHNLKRGISSNPSCPNDFLCETQPCLGTVLCPAGYRCINFEGNSACAPVGAQVCAMNPTIFSGVGCWAGMCCHGQCYAPDAVCCDRPSVTCTLGTACNVCPPDQVCDNNANNGCRTGQDTPPVSESSSIVIPSATSSLPPASSGTPTCRIDSAESLIVRSGSSPISGSTLSQECLQSLGVGWRYFGVEDGVECFWGDAIANTTFLDPACTMNCPGGQLGSSTCGDSSIGIMVFENDAWTPSAR</sequence>
<evidence type="ECO:0000313" key="3">
    <source>
        <dbReference type="EMBL" id="KAK4446235.1"/>
    </source>
</evidence>
<comment type="caution">
    <text evidence="3">The sequence shown here is derived from an EMBL/GenBank/DDBJ whole genome shotgun (WGS) entry which is preliminary data.</text>
</comment>
<evidence type="ECO:0000256" key="2">
    <source>
        <dbReference type="SAM" id="SignalP"/>
    </source>
</evidence>
<proteinExistence type="predicted"/>
<name>A0AAV9GE71_9PEZI</name>
<reference evidence="3" key="2">
    <citation type="submission" date="2023-05" db="EMBL/GenBank/DDBJ databases">
        <authorList>
            <consortium name="Lawrence Berkeley National Laboratory"/>
            <person name="Steindorff A."/>
            <person name="Hensen N."/>
            <person name="Bonometti L."/>
            <person name="Westerberg I."/>
            <person name="Brannstrom I.O."/>
            <person name="Guillou S."/>
            <person name="Cros-Aarteil S."/>
            <person name="Calhoun S."/>
            <person name="Haridas S."/>
            <person name="Kuo A."/>
            <person name="Mondo S."/>
            <person name="Pangilinan J."/>
            <person name="Riley R."/>
            <person name="Labutti K."/>
            <person name="Andreopoulos B."/>
            <person name="Lipzen A."/>
            <person name="Chen C."/>
            <person name="Yanf M."/>
            <person name="Daum C."/>
            <person name="Ng V."/>
            <person name="Clum A."/>
            <person name="Ohm R."/>
            <person name="Martin F."/>
            <person name="Silar P."/>
            <person name="Natvig D."/>
            <person name="Lalanne C."/>
            <person name="Gautier V."/>
            <person name="Ament-Velasquez S.L."/>
            <person name="Kruys A."/>
            <person name="Hutchinson M.I."/>
            <person name="Powell A.J."/>
            <person name="Barry K."/>
            <person name="Miller A.N."/>
            <person name="Grigoriev I.V."/>
            <person name="Debuchy R."/>
            <person name="Gladieux P."/>
            <person name="Thoren M.H."/>
            <person name="Johannesson H."/>
        </authorList>
    </citation>
    <scope>NUCLEOTIDE SEQUENCE</scope>
    <source>
        <strain evidence="3">PSN243</strain>
    </source>
</reference>
<gene>
    <name evidence="3" type="ORF">QBC34DRAFT_428303</name>
</gene>
<accession>A0AAV9GE71</accession>
<feature type="compositionally biased region" description="Low complexity" evidence="1">
    <location>
        <begin position="150"/>
        <end position="175"/>
    </location>
</feature>
<dbReference type="AlphaFoldDB" id="A0AAV9GE71"/>
<dbReference type="Proteomes" id="UP001321760">
    <property type="component" value="Unassembled WGS sequence"/>
</dbReference>
<organism evidence="3 4">
    <name type="scientific">Podospora aff. communis PSN243</name>
    <dbReference type="NCBI Taxonomy" id="3040156"/>
    <lineage>
        <taxon>Eukaryota</taxon>
        <taxon>Fungi</taxon>
        <taxon>Dikarya</taxon>
        <taxon>Ascomycota</taxon>
        <taxon>Pezizomycotina</taxon>
        <taxon>Sordariomycetes</taxon>
        <taxon>Sordariomycetidae</taxon>
        <taxon>Sordariales</taxon>
        <taxon>Podosporaceae</taxon>
        <taxon>Podospora</taxon>
    </lineage>
</organism>
<evidence type="ECO:0000256" key="1">
    <source>
        <dbReference type="SAM" id="MobiDB-lite"/>
    </source>
</evidence>
<keyword evidence="2" id="KW-0732">Signal</keyword>
<reference evidence="3" key="1">
    <citation type="journal article" date="2023" name="Mol. Phylogenet. Evol.">
        <title>Genome-scale phylogeny and comparative genomics of the fungal order Sordariales.</title>
        <authorList>
            <person name="Hensen N."/>
            <person name="Bonometti L."/>
            <person name="Westerberg I."/>
            <person name="Brannstrom I.O."/>
            <person name="Guillou S."/>
            <person name="Cros-Aarteil S."/>
            <person name="Calhoun S."/>
            <person name="Haridas S."/>
            <person name="Kuo A."/>
            <person name="Mondo S."/>
            <person name="Pangilinan J."/>
            <person name="Riley R."/>
            <person name="LaButti K."/>
            <person name="Andreopoulos B."/>
            <person name="Lipzen A."/>
            <person name="Chen C."/>
            <person name="Yan M."/>
            <person name="Daum C."/>
            <person name="Ng V."/>
            <person name="Clum A."/>
            <person name="Steindorff A."/>
            <person name="Ohm R.A."/>
            <person name="Martin F."/>
            <person name="Silar P."/>
            <person name="Natvig D.O."/>
            <person name="Lalanne C."/>
            <person name="Gautier V."/>
            <person name="Ament-Velasquez S.L."/>
            <person name="Kruys A."/>
            <person name="Hutchinson M.I."/>
            <person name="Powell A.J."/>
            <person name="Barry K."/>
            <person name="Miller A.N."/>
            <person name="Grigoriev I.V."/>
            <person name="Debuchy R."/>
            <person name="Gladieux P."/>
            <person name="Hiltunen Thoren M."/>
            <person name="Johannesson H."/>
        </authorList>
    </citation>
    <scope>NUCLEOTIDE SEQUENCE</scope>
    <source>
        <strain evidence="3">PSN243</strain>
    </source>
</reference>
<feature type="chain" id="PRO_5043911475" description="WSC domain-containing protein" evidence="2">
    <location>
        <begin position="18"/>
        <end position="273"/>
    </location>
</feature>
<feature type="signal peptide" evidence="2">
    <location>
        <begin position="1"/>
        <end position="17"/>
    </location>
</feature>
<keyword evidence="4" id="KW-1185">Reference proteome</keyword>